<dbReference type="EMBL" id="JPKZ01001192">
    <property type="protein sequence ID" value="KHN83475.1"/>
    <property type="molecule type" value="Genomic_DNA"/>
</dbReference>
<evidence type="ECO:0000313" key="2">
    <source>
        <dbReference type="EMBL" id="KHN83475.1"/>
    </source>
</evidence>
<protein>
    <submittedName>
        <fullName evidence="2">Uncharacterized protein</fullName>
    </submittedName>
</protein>
<gene>
    <name evidence="2" type="ORF">Tcan_08493</name>
</gene>
<accession>A0A0B2VR03</accession>
<feature type="compositionally biased region" description="Basic and acidic residues" evidence="1">
    <location>
        <begin position="222"/>
        <end position="231"/>
    </location>
</feature>
<feature type="region of interest" description="Disordered" evidence="1">
    <location>
        <begin position="208"/>
        <end position="231"/>
    </location>
</feature>
<organism evidence="2 3">
    <name type="scientific">Toxocara canis</name>
    <name type="common">Canine roundworm</name>
    <dbReference type="NCBI Taxonomy" id="6265"/>
    <lineage>
        <taxon>Eukaryota</taxon>
        <taxon>Metazoa</taxon>
        <taxon>Ecdysozoa</taxon>
        <taxon>Nematoda</taxon>
        <taxon>Chromadorea</taxon>
        <taxon>Rhabditida</taxon>
        <taxon>Spirurina</taxon>
        <taxon>Ascaridomorpha</taxon>
        <taxon>Ascaridoidea</taxon>
        <taxon>Toxocaridae</taxon>
        <taxon>Toxocara</taxon>
    </lineage>
</organism>
<proteinExistence type="predicted"/>
<keyword evidence="3" id="KW-1185">Reference proteome</keyword>
<dbReference type="Proteomes" id="UP000031036">
    <property type="component" value="Unassembled WGS sequence"/>
</dbReference>
<evidence type="ECO:0000256" key="1">
    <source>
        <dbReference type="SAM" id="MobiDB-lite"/>
    </source>
</evidence>
<name>A0A0B2VR03_TOXCA</name>
<comment type="caution">
    <text evidence="2">The sequence shown here is derived from an EMBL/GenBank/DDBJ whole genome shotgun (WGS) entry which is preliminary data.</text>
</comment>
<sequence>MLIEVASVTPRCHLIGTVAPAEGVQFDAGDGMAATFPPEDGGLSTSMASVAVSMNELLKCLEESINEFKKVREELSGVHGHEEAKEKFEGFWALFQLHQLTMTNCGERVANRFADALEKYSRVKKNELFDDGGNLDDSSQSVVILSEEETTHQLTGQSVSRTSSTEDAGGVVAAWETQDVKPQFPLDGDCDIGHEMVATTGRIDRETESVEMPTEEDDEIGDFEHGQSTRSDETLGSLCLKESLQSLASRDGLYGGNEVELREDYTVDFPYAVRAEELMEISDESGDAFMVEDRAVGEVSIKVVVIRVRWRLLLFVC</sequence>
<evidence type="ECO:0000313" key="3">
    <source>
        <dbReference type="Proteomes" id="UP000031036"/>
    </source>
</evidence>
<reference evidence="2 3" key="1">
    <citation type="submission" date="2014-11" db="EMBL/GenBank/DDBJ databases">
        <title>Genetic blueprint of the zoonotic pathogen Toxocara canis.</title>
        <authorList>
            <person name="Zhu X.-Q."/>
            <person name="Korhonen P.K."/>
            <person name="Cai H."/>
            <person name="Young N.D."/>
            <person name="Nejsum P."/>
            <person name="von Samson-Himmelstjerna G."/>
            <person name="Boag P.R."/>
            <person name="Tan P."/>
            <person name="Li Q."/>
            <person name="Min J."/>
            <person name="Yang Y."/>
            <person name="Wang X."/>
            <person name="Fang X."/>
            <person name="Hall R.S."/>
            <person name="Hofmann A."/>
            <person name="Sternberg P.W."/>
            <person name="Jex A.R."/>
            <person name="Gasser R.B."/>
        </authorList>
    </citation>
    <scope>NUCLEOTIDE SEQUENCE [LARGE SCALE GENOMIC DNA]</scope>
    <source>
        <strain evidence="2">PN_DK_2014</strain>
    </source>
</reference>
<dbReference type="AlphaFoldDB" id="A0A0B2VR03"/>